<evidence type="ECO:0000313" key="2">
    <source>
        <dbReference type="EnsemblMetazoa" id="AALB005745-PA"/>
    </source>
</evidence>
<dbReference type="Pfam" id="PF00169">
    <property type="entry name" value="PH"/>
    <property type="match status" value="1"/>
</dbReference>
<dbReference type="SUPFAM" id="SSF50729">
    <property type="entry name" value="PH domain-like"/>
    <property type="match status" value="1"/>
</dbReference>
<evidence type="ECO:0000313" key="3">
    <source>
        <dbReference type="Proteomes" id="UP000069272"/>
    </source>
</evidence>
<dbReference type="GeneID" id="118463554"/>
<dbReference type="EnsemblMetazoa" id="AALB005745-RA">
    <property type="protein sequence ID" value="AALB005745-PA"/>
    <property type="gene ID" value="AALB005745"/>
</dbReference>
<organism evidence="2 3">
    <name type="scientific">Anopheles albimanus</name>
    <name type="common">New world malaria mosquito</name>
    <dbReference type="NCBI Taxonomy" id="7167"/>
    <lineage>
        <taxon>Eukaryota</taxon>
        <taxon>Metazoa</taxon>
        <taxon>Ecdysozoa</taxon>
        <taxon>Arthropoda</taxon>
        <taxon>Hexapoda</taxon>
        <taxon>Insecta</taxon>
        <taxon>Pterygota</taxon>
        <taxon>Neoptera</taxon>
        <taxon>Endopterygota</taxon>
        <taxon>Diptera</taxon>
        <taxon>Nematocera</taxon>
        <taxon>Culicoidea</taxon>
        <taxon>Culicidae</taxon>
        <taxon>Anophelinae</taxon>
        <taxon>Anopheles</taxon>
    </lineage>
</organism>
<feature type="region of interest" description="Disordered" evidence="1">
    <location>
        <begin position="308"/>
        <end position="348"/>
    </location>
</feature>
<protein>
    <submittedName>
        <fullName evidence="2">PH domain-containing protein</fullName>
    </submittedName>
</protein>
<dbReference type="GO" id="GO:0005737">
    <property type="term" value="C:cytoplasm"/>
    <property type="evidence" value="ECO:0007669"/>
    <property type="project" value="TreeGrafter"/>
</dbReference>
<dbReference type="VEuPathDB" id="VectorBase:AALB005745"/>
<feature type="compositionally biased region" description="Basic and acidic residues" evidence="1">
    <location>
        <begin position="311"/>
        <end position="324"/>
    </location>
</feature>
<name>A0A182FGV2_ANOAL</name>
<feature type="compositionally biased region" description="Low complexity" evidence="1">
    <location>
        <begin position="418"/>
        <end position="437"/>
    </location>
</feature>
<dbReference type="FunFam" id="2.30.29.30:FF:000286">
    <property type="entry name" value="PH-protein kinase domain containing protein"/>
    <property type="match status" value="1"/>
</dbReference>
<feature type="region of interest" description="Disordered" evidence="1">
    <location>
        <begin position="806"/>
        <end position="888"/>
    </location>
</feature>
<sequence>MATMNKEVYHEGWLIKSPPTKRIWRARWRRRWFTLKQSDVPGQFFLEYYTDRNCRKLKGTIDLDQCEQVDAGLRLDRQKEKYAHMFDVKTPTRTYYLAAETEDDMRGWVNCICQVCNLQETQSVDDRPYYNIGAINMNEAVNMAVETRAPGKTNTGGPVASTTETDVSNETETTILNHSMVVAGGVGDQQQQQQQGRGYSNNPYGTYQNEEMMGLRSTAGNGEYSNRETIICEAKLHTQQQQQQQQHAAAEAYSNLDVIIERSQSLRGKPNGHAGAAAMAAAGSAGASHGATGTSTLVNHMRTQSLNIEQRSTRKIPENLKLTDRSPSTSAFDSGPDQPSPALSTSSGPYIPISECYSGSPVTPLNSLDPRFYETPRSHANVGFNLNVSNEQPYSPKRSNVGQQQTGVGPSSLATVRPAGGVVPGSGKSSPSDSESVFTDDEWTAPVANGGGTAVGTREAGSGVMIRGASNGVATIDRNTRPSDSSIENDAVGWTYVQRFSKVPNAAEDKQHQQHQQPQTKGATGGGNGATIKAAASAPPRPPKRASMNLDGIEKSKDFISSDTENVSPAIIGPNDASSCIEEFYDIPRSHQHPYTGSSMHLDGDLLSPLSHCDLVASSTPNLISEFGGSVCGTLGRNPRPHCYTNAAPTKVEGNVFRFDFSEQPDAPAINRRLKPRGCSSMDITKSIESITQGVKQLGASSQGNSVPPATPGATGQPQAVVPMAKSPPTIDRTRKPATPNIGSLRRKGGPVVALNLASSQSTESTYGNTTQHDAGVISPQVQLVSISPRAPPAGKNEDRLQYLDLDHSNSPQKPHGNGSNNGTGPGGMLTHGNDTKQPVSGKLSDAGSGGGSAHNHATGGGPGSSAVGGGSTRSLEIPKAPAPLLTNRTPYTTVDFVKTDAFNRIRADSELTRSQQPRQKDPST</sequence>
<dbReference type="InterPro" id="IPR011993">
    <property type="entry name" value="PH-like_dom_sf"/>
</dbReference>
<accession>A0A182FGV2</accession>
<dbReference type="CDD" id="cd13384">
    <property type="entry name" value="PH_Gab2_2"/>
    <property type="match status" value="1"/>
</dbReference>
<dbReference type="RefSeq" id="XP_035786071.1">
    <property type="nucleotide sequence ID" value="XM_035930178.1"/>
</dbReference>
<feature type="compositionally biased region" description="Polar residues" evidence="1">
    <location>
        <begin position="152"/>
        <end position="168"/>
    </location>
</feature>
<feature type="compositionally biased region" description="Polar residues" evidence="1">
    <location>
        <begin position="698"/>
        <end position="718"/>
    </location>
</feature>
<feature type="compositionally biased region" description="Gly residues" evidence="1">
    <location>
        <begin position="820"/>
        <end position="830"/>
    </location>
</feature>
<feature type="region of interest" description="Disordered" evidence="1">
    <location>
        <begin position="698"/>
        <end position="750"/>
    </location>
</feature>
<dbReference type="PANTHER" id="PTHR45960">
    <property type="entry name" value="GRB2-ASSOCIATED-BINDING PROTEIN"/>
    <property type="match status" value="1"/>
</dbReference>
<dbReference type="Gene3D" id="2.30.29.30">
    <property type="entry name" value="Pleckstrin-homology domain (PH domain)/Phosphotyrosine-binding domain (PTB)"/>
    <property type="match status" value="1"/>
</dbReference>
<keyword evidence="3" id="KW-1185">Reference proteome</keyword>
<proteinExistence type="predicted"/>
<feature type="region of interest" description="Disordered" evidence="1">
    <location>
        <begin position="149"/>
        <end position="168"/>
    </location>
</feature>
<feature type="compositionally biased region" description="Polar residues" evidence="1">
    <location>
        <begin position="384"/>
        <end position="414"/>
    </location>
</feature>
<dbReference type="Proteomes" id="UP000069272">
    <property type="component" value="Chromosome 3L"/>
</dbReference>
<dbReference type="SMART" id="SM00233">
    <property type="entry name" value="PH"/>
    <property type="match status" value="1"/>
</dbReference>
<feature type="region of interest" description="Disordered" evidence="1">
    <location>
        <begin position="383"/>
        <end position="463"/>
    </location>
</feature>
<feature type="region of interest" description="Disordered" evidence="1">
    <location>
        <begin position="905"/>
        <end position="925"/>
    </location>
</feature>
<reference evidence="2" key="2">
    <citation type="submission" date="2022-08" db="UniProtKB">
        <authorList>
            <consortium name="EnsemblMetazoa"/>
        </authorList>
    </citation>
    <scope>IDENTIFICATION</scope>
    <source>
        <strain evidence="2">STECLA/ALBI9_A</strain>
    </source>
</reference>
<feature type="compositionally biased region" description="Gly residues" evidence="1">
    <location>
        <begin position="848"/>
        <end position="872"/>
    </location>
</feature>
<dbReference type="PROSITE" id="PS50003">
    <property type="entry name" value="PH_DOMAIN"/>
    <property type="match status" value="1"/>
</dbReference>
<reference evidence="2 3" key="1">
    <citation type="journal article" date="2017" name="G3 (Bethesda)">
        <title>The Physical Genome Mapping of Anopheles albimanus Corrected Scaffold Misassemblies and Identified Interarm Rearrangements in Genus Anopheles.</title>
        <authorList>
            <person name="Artemov G.N."/>
            <person name="Peery A.N."/>
            <person name="Jiang X."/>
            <person name="Tu Z."/>
            <person name="Stegniy V.N."/>
            <person name="Sharakhova M.V."/>
            <person name="Sharakhov I.V."/>
        </authorList>
    </citation>
    <scope>NUCLEOTIDE SEQUENCE [LARGE SCALE GENOMIC DNA]</scope>
    <source>
        <strain evidence="2 3">ALBI9_A</strain>
    </source>
</reference>
<dbReference type="AlphaFoldDB" id="A0A182FGV2"/>
<dbReference type="InterPro" id="IPR046355">
    <property type="entry name" value="Gab1-4-like"/>
</dbReference>
<evidence type="ECO:0000256" key="1">
    <source>
        <dbReference type="SAM" id="MobiDB-lite"/>
    </source>
</evidence>
<dbReference type="GO" id="GO:0035591">
    <property type="term" value="F:signaling adaptor activity"/>
    <property type="evidence" value="ECO:0007669"/>
    <property type="project" value="TreeGrafter"/>
</dbReference>
<dbReference type="PANTHER" id="PTHR45960:SF2">
    <property type="entry name" value="PROTEIN DAUGHTER OF SEVENLESS"/>
    <property type="match status" value="1"/>
</dbReference>
<dbReference type="GO" id="GO:0007165">
    <property type="term" value="P:signal transduction"/>
    <property type="evidence" value="ECO:0007669"/>
    <property type="project" value="TreeGrafter"/>
</dbReference>
<dbReference type="InterPro" id="IPR001849">
    <property type="entry name" value="PH_domain"/>
</dbReference>
<feature type="region of interest" description="Disordered" evidence="1">
    <location>
        <begin position="506"/>
        <end position="549"/>
    </location>
</feature>
<dbReference type="STRING" id="7167.A0A182FGV2"/>
<dbReference type="VEuPathDB" id="VectorBase:AALB20_026554"/>
<dbReference type="CTD" id="38321"/>